<dbReference type="CDD" id="cd02440">
    <property type="entry name" value="AdoMet_MTases"/>
    <property type="match status" value="1"/>
</dbReference>
<dbReference type="EMBL" id="FTOA01000001">
    <property type="protein sequence ID" value="SIS37602.1"/>
    <property type="molecule type" value="Genomic_DNA"/>
</dbReference>
<dbReference type="InterPro" id="IPR029063">
    <property type="entry name" value="SAM-dependent_MTases_sf"/>
</dbReference>
<dbReference type="GO" id="GO:0008168">
    <property type="term" value="F:methyltransferase activity"/>
    <property type="evidence" value="ECO:0007669"/>
    <property type="project" value="UniProtKB-KW"/>
</dbReference>
<dbReference type="NCBIfam" id="NF038261">
    <property type="entry name" value="rhodoquin_RquA"/>
    <property type="match status" value="1"/>
</dbReference>
<dbReference type="Proteomes" id="UP000185678">
    <property type="component" value="Unassembled WGS sequence"/>
</dbReference>
<reference evidence="3 4" key="1">
    <citation type="submission" date="2017-01" db="EMBL/GenBank/DDBJ databases">
        <authorList>
            <person name="Mah S.A."/>
            <person name="Swanson W.J."/>
            <person name="Moy G.W."/>
            <person name="Vacquier V.D."/>
        </authorList>
    </citation>
    <scope>NUCLEOTIDE SEQUENCE [LARGE SCALE GENOMIC DNA]</scope>
    <source>
        <strain evidence="3 4">DSM 11589</strain>
    </source>
</reference>
<accession>A0A1N7IKM0</accession>
<keyword evidence="3" id="KW-0489">Methyltransferase</keyword>
<evidence type="ECO:0000259" key="2">
    <source>
        <dbReference type="Pfam" id="PF13649"/>
    </source>
</evidence>
<feature type="domain" description="Methyltransferase" evidence="2">
    <location>
        <begin position="84"/>
        <end position="177"/>
    </location>
</feature>
<dbReference type="OrthoDB" id="9800454at2"/>
<proteinExistence type="predicted"/>
<protein>
    <submittedName>
        <fullName evidence="3">Methyltransferase domain-containing protein</fullName>
    </submittedName>
</protein>
<keyword evidence="3" id="KW-0808">Transferase</keyword>
<feature type="region of interest" description="Disordered" evidence="1">
    <location>
        <begin position="1"/>
        <end position="31"/>
    </location>
</feature>
<dbReference type="Pfam" id="PF13649">
    <property type="entry name" value="Methyltransf_25"/>
    <property type="match status" value="1"/>
</dbReference>
<keyword evidence="4" id="KW-1185">Reference proteome</keyword>
<dbReference type="GO" id="GO:0032259">
    <property type="term" value="P:methylation"/>
    <property type="evidence" value="ECO:0007669"/>
    <property type="project" value="UniProtKB-KW"/>
</dbReference>
<gene>
    <name evidence="3" type="ORF">SAMN05421779_101275</name>
</gene>
<name>A0A1N7IKM0_9PROT</name>
<sequence length="248" mass="27396">MRRSNQALVDRPAPTPSSAGTPHRPAAPPPLPDYLRDTYTWAYLSDFGTRFFDHQLVVNTILWGNARRLIRWACSALRPGQTVLQPAAVYGSFSRDVAATLGPQGQLTVCDVAPVQVALTTRKVADLSTVTVGLHDASQPHGEAFDAIVCFFLLHEVPDPVKTAIVDALLASVKPGGSVIFVDYHQTAPWHPLRPVMAGVFRFLEPFAQALCRRDIRDYASNPQQAEWRKETRFGGLYQRVIATRPPT</sequence>
<dbReference type="STRING" id="80876.SAMN05421779_101275"/>
<organism evidence="3 4">
    <name type="scientific">Insolitispirillum peregrinum</name>
    <dbReference type="NCBI Taxonomy" id="80876"/>
    <lineage>
        <taxon>Bacteria</taxon>
        <taxon>Pseudomonadati</taxon>
        <taxon>Pseudomonadota</taxon>
        <taxon>Alphaproteobacteria</taxon>
        <taxon>Rhodospirillales</taxon>
        <taxon>Novispirillaceae</taxon>
        <taxon>Insolitispirillum</taxon>
    </lineage>
</organism>
<dbReference type="Gene3D" id="3.40.50.150">
    <property type="entry name" value="Vaccinia Virus protein VP39"/>
    <property type="match status" value="1"/>
</dbReference>
<evidence type="ECO:0000313" key="3">
    <source>
        <dbReference type="EMBL" id="SIS37602.1"/>
    </source>
</evidence>
<dbReference type="SUPFAM" id="SSF53335">
    <property type="entry name" value="S-adenosyl-L-methionine-dependent methyltransferases"/>
    <property type="match status" value="1"/>
</dbReference>
<evidence type="ECO:0000313" key="4">
    <source>
        <dbReference type="Proteomes" id="UP000185678"/>
    </source>
</evidence>
<dbReference type="AlphaFoldDB" id="A0A1N7IKM0"/>
<evidence type="ECO:0000256" key="1">
    <source>
        <dbReference type="SAM" id="MobiDB-lite"/>
    </source>
</evidence>
<dbReference type="RefSeq" id="WP_084194489.1">
    <property type="nucleotide sequence ID" value="NZ_FTOA01000001.1"/>
</dbReference>
<dbReference type="InterPro" id="IPR041698">
    <property type="entry name" value="Methyltransf_25"/>
</dbReference>